<evidence type="ECO:0000313" key="2">
    <source>
        <dbReference type="EMBL" id="HHM44074.1"/>
    </source>
</evidence>
<name>A0A7J3VSE4_CALS0</name>
<dbReference type="GO" id="GO:0032259">
    <property type="term" value="P:methylation"/>
    <property type="evidence" value="ECO:0007669"/>
    <property type="project" value="UniProtKB-KW"/>
</dbReference>
<dbReference type="EMBL" id="DRXH01000070">
    <property type="protein sequence ID" value="HHM44074.1"/>
    <property type="molecule type" value="Genomic_DNA"/>
</dbReference>
<evidence type="ECO:0000259" key="1">
    <source>
        <dbReference type="Pfam" id="PF08241"/>
    </source>
</evidence>
<dbReference type="InterPro" id="IPR013216">
    <property type="entry name" value="Methyltransf_11"/>
</dbReference>
<dbReference type="GO" id="GO:0008757">
    <property type="term" value="F:S-adenosylmethionine-dependent methyltransferase activity"/>
    <property type="evidence" value="ECO:0007669"/>
    <property type="project" value="InterPro"/>
</dbReference>
<gene>
    <name evidence="2" type="ORF">ENM31_02085</name>
</gene>
<feature type="domain" description="Methyltransferase type 11" evidence="1">
    <location>
        <begin position="27"/>
        <end position="112"/>
    </location>
</feature>
<comment type="caution">
    <text evidence="2">The sequence shown here is derived from an EMBL/GenBank/DDBJ whole genome shotgun (WGS) entry which is preliminary data.</text>
</comment>
<proteinExistence type="predicted"/>
<dbReference type="Pfam" id="PF08241">
    <property type="entry name" value="Methyltransf_11"/>
    <property type="match status" value="1"/>
</dbReference>
<dbReference type="InterPro" id="IPR029063">
    <property type="entry name" value="SAM-dependent_MTases_sf"/>
</dbReference>
<organism evidence="2">
    <name type="scientific">Caldiarchaeum subterraneum</name>
    <dbReference type="NCBI Taxonomy" id="311458"/>
    <lineage>
        <taxon>Archaea</taxon>
        <taxon>Nitrososphaerota</taxon>
        <taxon>Candidatus Caldarchaeales</taxon>
        <taxon>Candidatus Caldarchaeaceae</taxon>
        <taxon>Candidatus Caldarchaeum</taxon>
    </lineage>
</organism>
<reference evidence="2" key="1">
    <citation type="journal article" date="2020" name="mSystems">
        <title>Genome- and Community-Level Interaction Insights into Carbon Utilization and Element Cycling Functions of Hydrothermarchaeota in Hydrothermal Sediment.</title>
        <authorList>
            <person name="Zhou Z."/>
            <person name="Liu Y."/>
            <person name="Xu W."/>
            <person name="Pan J."/>
            <person name="Luo Z.H."/>
            <person name="Li M."/>
        </authorList>
    </citation>
    <scope>NUCLEOTIDE SEQUENCE [LARGE SCALE GENOMIC DNA]</scope>
    <source>
        <strain evidence="2">SpSt-1074</strain>
    </source>
</reference>
<dbReference type="AlphaFoldDB" id="A0A7J3VSE4"/>
<sequence>MNIAEFLGKTSVGGRVLFVGKPDNVLALAEKLGLSEIYLADDDHEALAKAVESSSGVKITPVYTRVVERFVELPSSSFDAVVSLYVLERALNKRAFMTEARRVLRMGGKLIIVERLRTIFRRRGVRKNDLEKLLETAGFKTEFRKLGGGEAAVHLIKSGTG</sequence>
<keyword evidence="2" id="KW-0808">Transferase</keyword>
<dbReference type="SUPFAM" id="SSF53335">
    <property type="entry name" value="S-adenosyl-L-methionine-dependent methyltransferases"/>
    <property type="match status" value="1"/>
</dbReference>
<keyword evidence="2" id="KW-0489">Methyltransferase</keyword>
<protein>
    <submittedName>
        <fullName evidence="2">Methyltransferase domain-containing protein</fullName>
    </submittedName>
</protein>
<dbReference type="Gene3D" id="3.40.50.150">
    <property type="entry name" value="Vaccinia Virus protein VP39"/>
    <property type="match status" value="1"/>
</dbReference>
<accession>A0A7J3VSE4</accession>